<gene>
    <name evidence="7" type="ORF">GCM10023225_29500</name>
</gene>
<evidence type="ECO:0000256" key="1">
    <source>
        <dbReference type="ARBA" id="ARBA00004141"/>
    </source>
</evidence>
<comment type="similarity">
    <text evidence="2">Belongs to the UPF0014 family.</text>
</comment>
<evidence type="ECO:0000256" key="4">
    <source>
        <dbReference type="ARBA" id="ARBA00022989"/>
    </source>
</evidence>
<sequence length="255" mass="25380">MSWHAAPVSPAEVGPLAVALLLLVAVAVVAGRAGGLGQERAVVVAVARAVVQVLVVGVVIGVVLATPVLAPAYLALALAVASGTSARQLGGLRSAWGVTGLAIGVGAAAAALPVLLTGALERDARDVVPFGAQLVGGAMTATTLAGRRLLDDARQQWDVVEGWYALGATPRQATAQLARTAAARSVGPALDQTRNVGLVVLPGAFVGLLLGGASPLEAARVQLLVLAGLLAAETVAAVVVTRLLARALVLRPVEA</sequence>
<keyword evidence="8" id="KW-1185">Reference proteome</keyword>
<protein>
    <recommendedName>
        <fullName evidence="9">ABC transport system permease protein</fullName>
    </recommendedName>
</protein>
<keyword evidence="3 6" id="KW-0812">Transmembrane</keyword>
<accession>A0ABP9I8H5</accession>
<feature type="transmembrane region" description="Helical" evidence="6">
    <location>
        <begin position="42"/>
        <end position="64"/>
    </location>
</feature>
<proteinExistence type="inferred from homology"/>
<feature type="transmembrane region" description="Helical" evidence="6">
    <location>
        <begin position="13"/>
        <end position="30"/>
    </location>
</feature>
<organism evidence="7 8">
    <name type="scientific">Kineococcus glutinatus</name>
    <dbReference type="NCBI Taxonomy" id="1070872"/>
    <lineage>
        <taxon>Bacteria</taxon>
        <taxon>Bacillati</taxon>
        <taxon>Actinomycetota</taxon>
        <taxon>Actinomycetes</taxon>
        <taxon>Kineosporiales</taxon>
        <taxon>Kineosporiaceae</taxon>
        <taxon>Kineococcus</taxon>
    </lineage>
</organism>
<feature type="transmembrane region" description="Helical" evidence="6">
    <location>
        <begin position="196"/>
        <end position="216"/>
    </location>
</feature>
<evidence type="ECO:0000313" key="7">
    <source>
        <dbReference type="EMBL" id="GAA4990567.1"/>
    </source>
</evidence>
<dbReference type="PANTHER" id="PTHR30028:SF0">
    <property type="entry name" value="PROTEIN ALUMINUM SENSITIVE 3"/>
    <property type="match status" value="1"/>
</dbReference>
<evidence type="ECO:0000256" key="3">
    <source>
        <dbReference type="ARBA" id="ARBA00022692"/>
    </source>
</evidence>
<name>A0ABP9I8H5_9ACTN</name>
<reference evidence="8" key="1">
    <citation type="journal article" date="2019" name="Int. J. Syst. Evol. Microbiol.">
        <title>The Global Catalogue of Microorganisms (GCM) 10K type strain sequencing project: providing services to taxonomists for standard genome sequencing and annotation.</title>
        <authorList>
            <consortium name="The Broad Institute Genomics Platform"/>
            <consortium name="The Broad Institute Genome Sequencing Center for Infectious Disease"/>
            <person name="Wu L."/>
            <person name="Ma J."/>
        </authorList>
    </citation>
    <scope>NUCLEOTIDE SEQUENCE [LARGE SCALE GENOMIC DNA]</scope>
    <source>
        <strain evidence="8">JCM 18126</strain>
    </source>
</reference>
<evidence type="ECO:0000256" key="5">
    <source>
        <dbReference type="ARBA" id="ARBA00023136"/>
    </source>
</evidence>
<evidence type="ECO:0008006" key="9">
    <source>
        <dbReference type="Google" id="ProtNLM"/>
    </source>
</evidence>
<dbReference type="Pfam" id="PF03649">
    <property type="entry name" value="UPF0014"/>
    <property type="match status" value="1"/>
</dbReference>
<comment type="subcellular location">
    <subcellularLocation>
        <location evidence="1">Membrane</location>
        <topology evidence="1">Multi-pass membrane protein</topology>
    </subcellularLocation>
</comment>
<evidence type="ECO:0000256" key="2">
    <source>
        <dbReference type="ARBA" id="ARBA00005268"/>
    </source>
</evidence>
<dbReference type="Proteomes" id="UP001501195">
    <property type="component" value="Unassembled WGS sequence"/>
</dbReference>
<dbReference type="InterPro" id="IPR005226">
    <property type="entry name" value="UPF0014_fam"/>
</dbReference>
<dbReference type="PANTHER" id="PTHR30028">
    <property type="entry name" value="UPF0014 INNER MEMBRANE PROTEIN YBBM-RELATED"/>
    <property type="match status" value="1"/>
</dbReference>
<keyword evidence="5 6" id="KW-0472">Membrane</keyword>
<evidence type="ECO:0000256" key="6">
    <source>
        <dbReference type="SAM" id="Phobius"/>
    </source>
</evidence>
<feature type="transmembrane region" description="Helical" evidence="6">
    <location>
        <begin position="223"/>
        <end position="245"/>
    </location>
</feature>
<comment type="caution">
    <text evidence="7">The sequence shown here is derived from an EMBL/GenBank/DDBJ whole genome shotgun (WGS) entry which is preliminary data.</text>
</comment>
<dbReference type="EMBL" id="BAABIL010000507">
    <property type="protein sequence ID" value="GAA4990567.1"/>
    <property type="molecule type" value="Genomic_DNA"/>
</dbReference>
<evidence type="ECO:0000313" key="8">
    <source>
        <dbReference type="Proteomes" id="UP001501195"/>
    </source>
</evidence>
<feature type="transmembrane region" description="Helical" evidence="6">
    <location>
        <begin position="98"/>
        <end position="120"/>
    </location>
</feature>
<keyword evidence="4 6" id="KW-1133">Transmembrane helix</keyword>